<accession>J0KN01</accession>
<proteinExistence type="inferred from homology"/>
<comment type="similarity">
    <text evidence="3 7">Belongs to the NAD(P)-dependent epimerase/dehydratase family. dTDP-glucose dehydratase subfamily.</text>
</comment>
<dbReference type="CDD" id="cd05246">
    <property type="entry name" value="dTDP_GD_SDR_e"/>
    <property type="match status" value="1"/>
</dbReference>
<organism evidence="9 10">
    <name type="scientific">Rhizobium leguminosarum bv. trifolii WSM2297</name>
    <dbReference type="NCBI Taxonomy" id="754762"/>
    <lineage>
        <taxon>Bacteria</taxon>
        <taxon>Pseudomonadati</taxon>
        <taxon>Pseudomonadota</taxon>
        <taxon>Alphaproteobacteria</taxon>
        <taxon>Hyphomicrobiales</taxon>
        <taxon>Rhizobiaceae</taxon>
        <taxon>Rhizobium/Agrobacterium group</taxon>
        <taxon>Rhizobium</taxon>
    </lineage>
</organism>
<dbReference type="Pfam" id="PF16363">
    <property type="entry name" value="GDP_Man_Dehyd"/>
    <property type="match status" value="1"/>
</dbReference>
<keyword evidence="5" id="KW-0520">NAD</keyword>
<dbReference type="InterPro" id="IPR005888">
    <property type="entry name" value="dTDP_Gluc_deHydtase"/>
</dbReference>
<evidence type="ECO:0000259" key="8">
    <source>
        <dbReference type="Pfam" id="PF16363"/>
    </source>
</evidence>
<name>J0KN01_RHILT</name>
<evidence type="ECO:0000256" key="5">
    <source>
        <dbReference type="ARBA" id="ARBA00023027"/>
    </source>
</evidence>
<keyword evidence="6 7" id="KW-0456">Lyase</keyword>
<dbReference type="HOGENOM" id="CLU_007383_1_14_5"/>
<dbReference type="Gene3D" id="3.40.50.720">
    <property type="entry name" value="NAD(P)-binding Rossmann-like Domain"/>
    <property type="match status" value="1"/>
</dbReference>
<dbReference type="EC" id="4.2.1.46" evidence="4 7"/>
<feature type="domain" description="NAD(P)-binding" evidence="8">
    <location>
        <begin position="5"/>
        <end position="322"/>
    </location>
</feature>
<gene>
    <name evidence="9" type="ORF">Rleg4DRAFT_0318</name>
</gene>
<dbReference type="Gene3D" id="3.90.25.10">
    <property type="entry name" value="UDP-galactose 4-epimerase, domain 1"/>
    <property type="match status" value="1"/>
</dbReference>
<dbReference type="GO" id="GO:0009225">
    <property type="term" value="P:nucleotide-sugar metabolic process"/>
    <property type="evidence" value="ECO:0007669"/>
    <property type="project" value="InterPro"/>
</dbReference>
<comment type="catalytic activity">
    <reaction evidence="1 7">
        <text>dTDP-alpha-D-glucose = dTDP-4-dehydro-6-deoxy-alpha-D-glucose + H2O</text>
        <dbReference type="Rhea" id="RHEA:17221"/>
        <dbReference type="ChEBI" id="CHEBI:15377"/>
        <dbReference type="ChEBI" id="CHEBI:57477"/>
        <dbReference type="ChEBI" id="CHEBI:57649"/>
        <dbReference type="EC" id="4.2.1.46"/>
    </reaction>
</comment>
<reference evidence="9 10" key="1">
    <citation type="submission" date="2012-02" db="EMBL/GenBank/DDBJ databases">
        <title>Improved High-Quality Draft Sequence of Rhizobium leguminosarum bv. trifolii WSM2297.</title>
        <authorList>
            <consortium name="US DOE Joint Genome Institute"/>
            <person name="Lucas S."/>
            <person name="Han J."/>
            <person name="Lapidus A."/>
            <person name="Cheng J.-F."/>
            <person name="Goodwin L."/>
            <person name="Pitluck S."/>
            <person name="Peters L."/>
            <person name="Ovchinnikova G."/>
            <person name="Zhang X."/>
            <person name="Detter J.C."/>
            <person name="Han C."/>
            <person name="Tapia R."/>
            <person name="Land M."/>
            <person name="Hauser L."/>
            <person name="Kyrpides N."/>
            <person name="Ivanova N."/>
            <person name="Pagani I."/>
            <person name="Brau L."/>
            <person name="Yates R."/>
            <person name="O'Hara G."/>
            <person name="Rui T."/>
            <person name="Howieson J."/>
            <person name="Reeve W."/>
            <person name="Woyke T."/>
        </authorList>
    </citation>
    <scope>NUCLEOTIDE SEQUENCE [LARGE SCALE GENOMIC DNA]</scope>
    <source>
        <strain evidence="9 10">WSM2297</strain>
    </source>
</reference>
<evidence type="ECO:0000256" key="4">
    <source>
        <dbReference type="ARBA" id="ARBA00011990"/>
    </source>
</evidence>
<evidence type="ECO:0000313" key="9">
    <source>
        <dbReference type="EMBL" id="EJC78749.1"/>
    </source>
</evidence>
<evidence type="ECO:0000256" key="1">
    <source>
        <dbReference type="ARBA" id="ARBA00001539"/>
    </source>
</evidence>
<protein>
    <recommendedName>
        <fullName evidence="4 7">dTDP-glucose 4,6-dehydratase</fullName>
        <ecNumber evidence="4 7">4.2.1.46</ecNumber>
    </recommendedName>
</protein>
<dbReference type="InterPro" id="IPR036291">
    <property type="entry name" value="NAD(P)-bd_dom_sf"/>
</dbReference>
<evidence type="ECO:0000256" key="2">
    <source>
        <dbReference type="ARBA" id="ARBA00001911"/>
    </source>
</evidence>
<dbReference type="NCBIfam" id="TIGR01181">
    <property type="entry name" value="dTDP_gluc_dehyt"/>
    <property type="match status" value="1"/>
</dbReference>
<dbReference type="SUPFAM" id="SSF51735">
    <property type="entry name" value="NAD(P)-binding Rossmann-fold domains"/>
    <property type="match status" value="1"/>
</dbReference>
<dbReference type="Proteomes" id="UP000005732">
    <property type="component" value="Unassembled WGS sequence"/>
</dbReference>
<dbReference type="AlphaFoldDB" id="J0KN01"/>
<dbReference type="GO" id="GO:0008460">
    <property type="term" value="F:dTDP-glucose 4,6-dehydratase activity"/>
    <property type="evidence" value="ECO:0007669"/>
    <property type="project" value="UniProtKB-EC"/>
</dbReference>
<dbReference type="PANTHER" id="PTHR43000">
    <property type="entry name" value="DTDP-D-GLUCOSE 4,6-DEHYDRATASE-RELATED"/>
    <property type="match status" value="1"/>
</dbReference>
<sequence>MMRILVTGGAGFIGSALVRHLVSEIGAEVLNVDTLTYAGNLASLKSVESAPNYQFLRADICDRARMQEAFASFRPDIVMHLAAESHVDRSISGAADFIQTNIVGTFSLLDAARHYWDGLDARRKSAFRFLHVSTDEVYGSLGDEGLFEETTPYDPSSPYSASKAASDHLAIAWHRTYGLPVVVSNCSNNYGPFHFPEKLIPLMILNALEGKPLPVYGNGANVRDWLYVEDHARALFTIASRGRPGEKYNVGGRNERRNIDVVHRICAILDGVFSDKAPHTRLITNVTDRPGHDARYAIDASKLESELGWKAQETFETGIEKTVHWYLENEWWWRSLRETVYSGERLGVFKGQ</sequence>
<comment type="cofactor">
    <cofactor evidence="2 7">
        <name>NAD(+)</name>
        <dbReference type="ChEBI" id="CHEBI:57540"/>
    </cofactor>
</comment>
<evidence type="ECO:0000256" key="6">
    <source>
        <dbReference type="ARBA" id="ARBA00023239"/>
    </source>
</evidence>
<evidence type="ECO:0000256" key="3">
    <source>
        <dbReference type="ARBA" id="ARBA00008178"/>
    </source>
</evidence>
<dbReference type="InterPro" id="IPR016040">
    <property type="entry name" value="NAD(P)-bd_dom"/>
</dbReference>
<evidence type="ECO:0000313" key="10">
    <source>
        <dbReference type="Proteomes" id="UP000005732"/>
    </source>
</evidence>
<dbReference type="EMBL" id="JH719395">
    <property type="protein sequence ID" value="EJC78749.1"/>
    <property type="molecule type" value="Genomic_DNA"/>
</dbReference>
<evidence type="ECO:0000256" key="7">
    <source>
        <dbReference type="RuleBase" id="RU004473"/>
    </source>
</evidence>